<reference evidence="2" key="1">
    <citation type="submission" date="2015-04" db="UniProtKB">
        <authorList>
            <consortium name="EnsemblPlants"/>
        </authorList>
    </citation>
    <scope>IDENTIFICATION</scope>
</reference>
<evidence type="ECO:0000256" key="1">
    <source>
        <dbReference type="SAM" id="MobiDB-lite"/>
    </source>
</evidence>
<dbReference type="Gramene" id="OGLUM11G20490.1">
    <property type="protein sequence ID" value="OGLUM11G20490.1"/>
    <property type="gene ID" value="OGLUM11G20490"/>
</dbReference>
<name>A0A0E0BLM2_9ORYZ</name>
<dbReference type="HOGENOM" id="CLU_1752747_0_0_1"/>
<feature type="compositionally biased region" description="Low complexity" evidence="1">
    <location>
        <begin position="69"/>
        <end position="112"/>
    </location>
</feature>
<sequence length="149" mass="16126">MAPEAAVPPAGEDLTIRVVSRRLVKASDATIHPHVATVSNLDLYFNNYQACAWSASNPTTSPWPPSSPPSRLASRRCSTTSTLSLAGSSSTLSPASRSRSCTATTRARSSSSARTTPRWAAWISLRRIMLPYPNVNRWFHTPTAEGNNN</sequence>
<dbReference type="AlphaFoldDB" id="A0A0E0BLM2"/>
<dbReference type="EnsemblPlants" id="OGLUM11G20490.1">
    <property type="protein sequence ID" value="OGLUM11G20490.1"/>
    <property type="gene ID" value="OGLUM11G20490"/>
</dbReference>
<dbReference type="Proteomes" id="UP000026961">
    <property type="component" value="Chromosome 11"/>
</dbReference>
<proteinExistence type="predicted"/>
<keyword evidence="3" id="KW-1185">Reference proteome</keyword>
<evidence type="ECO:0000313" key="2">
    <source>
        <dbReference type="EnsemblPlants" id="OGLUM11G20490.1"/>
    </source>
</evidence>
<accession>A0A0E0BLM2</accession>
<protein>
    <submittedName>
        <fullName evidence="2">Uncharacterized protein</fullName>
    </submittedName>
</protein>
<reference evidence="2" key="2">
    <citation type="submission" date="2018-05" db="EMBL/GenBank/DDBJ databases">
        <title>OgluRS3 (Oryza glumaepatula Reference Sequence Version 3).</title>
        <authorList>
            <person name="Zhang J."/>
            <person name="Kudrna D."/>
            <person name="Lee S."/>
            <person name="Talag J."/>
            <person name="Welchert J."/>
            <person name="Wing R.A."/>
        </authorList>
    </citation>
    <scope>NUCLEOTIDE SEQUENCE [LARGE SCALE GENOMIC DNA]</scope>
</reference>
<organism evidence="2">
    <name type="scientific">Oryza glumipatula</name>
    <dbReference type="NCBI Taxonomy" id="40148"/>
    <lineage>
        <taxon>Eukaryota</taxon>
        <taxon>Viridiplantae</taxon>
        <taxon>Streptophyta</taxon>
        <taxon>Embryophyta</taxon>
        <taxon>Tracheophyta</taxon>
        <taxon>Spermatophyta</taxon>
        <taxon>Magnoliopsida</taxon>
        <taxon>Liliopsida</taxon>
        <taxon>Poales</taxon>
        <taxon>Poaceae</taxon>
        <taxon>BOP clade</taxon>
        <taxon>Oryzoideae</taxon>
        <taxon>Oryzeae</taxon>
        <taxon>Oryzinae</taxon>
        <taxon>Oryza</taxon>
    </lineage>
</organism>
<feature type="region of interest" description="Disordered" evidence="1">
    <location>
        <begin position="56"/>
        <end position="112"/>
    </location>
</feature>
<evidence type="ECO:0000313" key="3">
    <source>
        <dbReference type="Proteomes" id="UP000026961"/>
    </source>
</evidence>